<gene>
    <name evidence="2" type="ORF">G127AT_03475</name>
</gene>
<dbReference type="RefSeq" id="WP_210899860.1">
    <property type="nucleotide sequence ID" value="NZ_CP071696.1"/>
</dbReference>
<evidence type="ECO:0000313" key="2">
    <source>
        <dbReference type="EMBL" id="QTX05301.1"/>
    </source>
</evidence>
<evidence type="ECO:0000256" key="1">
    <source>
        <dbReference type="SAM" id="Phobius"/>
    </source>
</evidence>
<protein>
    <submittedName>
        <fullName evidence="2">Uncharacterized protein</fullName>
    </submittedName>
</protein>
<keyword evidence="1" id="KW-1133">Transmembrane helix</keyword>
<dbReference type="EMBL" id="CP071696">
    <property type="protein sequence ID" value="QTX05301.1"/>
    <property type="molecule type" value="Genomic_DNA"/>
</dbReference>
<proteinExistence type="predicted"/>
<dbReference type="Proteomes" id="UP000671914">
    <property type="component" value="Chromosome"/>
</dbReference>
<feature type="transmembrane region" description="Helical" evidence="1">
    <location>
        <begin position="56"/>
        <end position="79"/>
    </location>
</feature>
<feature type="transmembrane region" description="Helical" evidence="1">
    <location>
        <begin position="170"/>
        <end position="188"/>
    </location>
</feature>
<reference evidence="2" key="1">
    <citation type="submission" date="2021-03" db="EMBL/GenBank/DDBJ databases">
        <title>Agromyces archimandritus sp. nov., isolated from the cockroach Archimandrita tessellata.</title>
        <authorList>
            <person name="Guzman J."/>
            <person name="Ortuzar M."/>
            <person name="Poehlein A."/>
            <person name="Daniel R."/>
            <person name="Trujillo M."/>
            <person name="Vilcinskas A."/>
        </authorList>
    </citation>
    <scope>NUCLEOTIDE SEQUENCE</scope>
    <source>
        <strain evidence="2">G127AT</strain>
    </source>
</reference>
<keyword evidence="3" id="KW-1185">Reference proteome</keyword>
<organism evidence="2 3">
    <name type="scientific">Agromyces archimandritae</name>
    <dbReference type="NCBI Taxonomy" id="2781962"/>
    <lineage>
        <taxon>Bacteria</taxon>
        <taxon>Bacillati</taxon>
        <taxon>Actinomycetota</taxon>
        <taxon>Actinomycetes</taxon>
        <taxon>Micrococcales</taxon>
        <taxon>Microbacteriaceae</taxon>
        <taxon>Agromyces</taxon>
    </lineage>
</organism>
<sequence>MTAKLGAALVWPRGVLAMAVLSVALGGFAAQAALLVPPSSAGPILLLDEIAGVLRAPNVLAFVWVPYVLWTSLIDLGAADTPPALLRYGSHVQRLLRLGVLRGIARLGAGLGIGLIAMAAVLILLHTGGVTLASTGAFEACMQHAIGWLGGALVTRCALLCVLSLSHRAWLSITVGIATFITVMLATLGDGTDLLGTAIAHLFGQSPPQADALTIASTAAILSSILLAVLFLSLTIDIRDRVKAIT</sequence>
<dbReference type="AlphaFoldDB" id="A0A975IQQ8"/>
<name>A0A975IQQ8_9MICO</name>
<dbReference type="KEGG" id="aarc:G127AT_03475"/>
<keyword evidence="1" id="KW-0472">Membrane</keyword>
<accession>A0A975IQQ8</accession>
<feature type="transmembrane region" description="Helical" evidence="1">
    <location>
        <begin position="145"/>
        <end position="163"/>
    </location>
</feature>
<feature type="transmembrane region" description="Helical" evidence="1">
    <location>
        <begin position="212"/>
        <end position="234"/>
    </location>
</feature>
<evidence type="ECO:0000313" key="3">
    <source>
        <dbReference type="Proteomes" id="UP000671914"/>
    </source>
</evidence>
<feature type="transmembrane region" description="Helical" evidence="1">
    <location>
        <begin position="100"/>
        <end position="125"/>
    </location>
</feature>
<keyword evidence="1" id="KW-0812">Transmembrane</keyword>